<reference evidence="2" key="1">
    <citation type="submission" date="2005-09" db="EMBL/GenBank/DDBJ databases">
        <authorList>
            <person name="Mural R.J."/>
            <person name="Li P.W."/>
            <person name="Adams M.D."/>
            <person name="Amanatides P.G."/>
            <person name="Baden-Tillson H."/>
            <person name="Barnstead M."/>
            <person name="Chin S.H."/>
            <person name="Dew I."/>
            <person name="Evans C.A."/>
            <person name="Ferriera S."/>
            <person name="Flanigan M."/>
            <person name="Fosler C."/>
            <person name="Glodek A."/>
            <person name="Gu Z."/>
            <person name="Holt R.A."/>
            <person name="Jennings D."/>
            <person name="Kraft C.L."/>
            <person name="Lu F."/>
            <person name="Nguyen T."/>
            <person name="Nusskern D.R."/>
            <person name="Pfannkoch C.M."/>
            <person name="Sitter C."/>
            <person name="Sutton G.G."/>
            <person name="Venter J.C."/>
            <person name="Wang Z."/>
            <person name="Woodage T."/>
            <person name="Zheng X.H."/>
            <person name="Zhong F."/>
        </authorList>
    </citation>
    <scope>NUCLEOTIDE SEQUENCE [LARGE SCALE GENOMIC DNA]</scope>
    <source>
        <strain>BN</strain>
        <strain evidence="2">Sprague-Dawley</strain>
    </source>
</reference>
<name>A6HNY7_RAT</name>
<gene>
    <name evidence="1" type="ORF">rCG_26485</name>
</gene>
<evidence type="ECO:0000313" key="1">
    <source>
        <dbReference type="EMBL" id="EDL79738.1"/>
    </source>
</evidence>
<proteinExistence type="predicted"/>
<dbReference type="EMBL" id="CH473949">
    <property type="protein sequence ID" value="EDL79738.1"/>
    <property type="molecule type" value="Genomic_DNA"/>
</dbReference>
<organism evidence="1 2">
    <name type="scientific">Rattus norvegicus</name>
    <name type="common">Rat</name>
    <dbReference type="NCBI Taxonomy" id="10116"/>
    <lineage>
        <taxon>Eukaryota</taxon>
        <taxon>Metazoa</taxon>
        <taxon>Chordata</taxon>
        <taxon>Craniata</taxon>
        <taxon>Vertebrata</taxon>
        <taxon>Euteleostomi</taxon>
        <taxon>Mammalia</taxon>
        <taxon>Eutheria</taxon>
        <taxon>Euarchontoglires</taxon>
        <taxon>Glires</taxon>
        <taxon>Rodentia</taxon>
        <taxon>Myomorpha</taxon>
        <taxon>Muroidea</taxon>
        <taxon>Muridae</taxon>
        <taxon>Murinae</taxon>
        <taxon>Rattus</taxon>
    </lineage>
</organism>
<protein>
    <submittedName>
        <fullName evidence="1">RCG26485</fullName>
    </submittedName>
</protein>
<accession>A6HNY7</accession>
<dbReference type="Proteomes" id="UP000234681">
    <property type="component" value="Chromosome 3"/>
</dbReference>
<dbReference type="AlphaFoldDB" id="A6HNY7"/>
<evidence type="ECO:0000313" key="2">
    <source>
        <dbReference type="Proteomes" id="UP000234681"/>
    </source>
</evidence>
<sequence>MVHMGTIIYERQSLSSIECNILMIVADQPALGILLSPSLQMWGYTFEDWNPAQLSPIMGHLFPNEYLKEENRARETGSQMIITEEC</sequence>